<evidence type="ECO:0000313" key="3">
    <source>
        <dbReference type="EMBL" id="OYD21020.1"/>
    </source>
</evidence>
<evidence type="ECO:0000313" key="6">
    <source>
        <dbReference type="Proteomes" id="UP000295058"/>
    </source>
</evidence>
<dbReference type="OrthoDB" id="6339631at2"/>
<dbReference type="CDD" id="cd20708">
    <property type="entry name" value="MIX_IV"/>
    <property type="match status" value="1"/>
</dbReference>
<feature type="compositionally biased region" description="Basic and acidic residues" evidence="1">
    <location>
        <begin position="1"/>
        <end position="10"/>
    </location>
</feature>
<dbReference type="EMBL" id="SODO01000028">
    <property type="protein sequence ID" value="TDW53657.1"/>
    <property type="molecule type" value="Genomic_DNA"/>
</dbReference>
<comment type="caution">
    <text evidence="3">The sequence shown here is derived from an EMBL/GenBank/DDBJ whole genome shotgun (WGS) entry which is preliminary data.</text>
</comment>
<dbReference type="EMBL" id="NQJF01000026">
    <property type="protein sequence ID" value="OYD21020.1"/>
    <property type="molecule type" value="Genomic_DNA"/>
</dbReference>
<organism evidence="3 5">
    <name type="scientific">Oceanimonas baumannii</name>
    <dbReference type="NCBI Taxonomy" id="129578"/>
    <lineage>
        <taxon>Bacteria</taxon>
        <taxon>Pseudomonadati</taxon>
        <taxon>Pseudomonadota</taxon>
        <taxon>Gammaproteobacteria</taxon>
        <taxon>Aeromonadales</taxon>
        <taxon>Aeromonadaceae</taxon>
        <taxon>Oceanimonas</taxon>
    </lineage>
</organism>
<dbReference type="Proteomes" id="UP000243640">
    <property type="component" value="Unassembled WGS sequence"/>
</dbReference>
<reference evidence="4 6" key="2">
    <citation type="submission" date="2019-03" db="EMBL/GenBank/DDBJ databases">
        <title>Genomic Encyclopedia of Archaeal and Bacterial Type Strains, Phase II (KMG-II): from individual species to whole genera.</title>
        <authorList>
            <person name="Goeker M."/>
        </authorList>
    </citation>
    <scope>NUCLEOTIDE SEQUENCE [LARGE SCALE GENOMIC DNA]</scope>
    <source>
        <strain evidence="4 6">DSM 15594</strain>
    </source>
</reference>
<feature type="region of interest" description="Disordered" evidence="1">
    <location>
        <begin position="189"/>
        <end position="221"/>
    </location>
</feature>
<dbReference type="Proteomes" id="UP000295058">
    <property type="component" value="Unassembled WGS sequence"/>
</dbReference>
<evidence type="ECO:0000313" key="4">
    <source>
        <dbReference type="EMBL" id="TDW53657.1"/>
    </source>
</evidence>
<dbReference type="Pfam" id="PF20249">
    <property type="entry name" value="VasX_N"/>
    <property type="match status" value="1"/>
</dbReference>
<dbReference type="AlphaFoldDB" id="A0A235C8R3"/>
<dbReference type="NCBIfam" id="NF041559">
    <property type="entry name" value="BTH_I2691_fam"/>
    <property type="match status" value="1"/>
</dbReference>
<dbReference type="InterPro" id="IPR046864">
    <property type="entry name" value="VasX_N"/>
</dbReference>
<keyword evidence="6" id="KW-1185">Reference proteome</keyword>
<accession>A0A235C8R3</accession>
<feature type="domain" description="Toxin VasX N-terminal region" evidence="2">
    <location>
        <begin position="30"/>
        <end position="167"/>
    </location>
</feature>
<gene>
    <name evidence="3" type="ORF">B6S09_17910</name>
    <name evidence="4" type="ORF">LY04_03611</name>
</gene>
<reference evidence="3 5" key="1">
    <citation type="submission" date="2017-08" db="EMBL/GenBank/DDBJ databases">
        <title>Draft Genome Sequence of the Marine Bacterium Oceanimonas baumannii ATCC 700832.</title>
        <authorList>
            <person name="Mcclelland W.D."/>
            <person name="Brennan M.A."/>
            <person name="Trachtenberg A.M."/>
            <person name="Maclea K.S."/>
        </authorList>
    </citation>
    <scope>NUCLEOTIDE SEQUENCE [LARGE SCALE GENOMIC DNA]</scope>
    <source>
        <strain evidence="3 5">ATCC 700832</strain>
    </source>
</reference>
<sequence length="1191" mass="131650">MSNNNDERDNPISAANAKSAEDARSSTGTCPLMKAKLQLLPLRYGVVEELDPSEEITMPFSLQSRPLGLRRVRDGYLYIIDATKNILHEYQLTNGNIEKLLWQDKEVGQNSRTSTVGEPHLIFPRCSLLYVAYSEIQWTARKCSQVLESSKERDYFMQKVNLAAANAATGGKHLITLAQAEKWLAEVAENAQPATPEGANPEESQPYIWEQPDKGQPVPTSTPYKQIGFGTLTKAVLKDYQNDCFCLVLQDDIGVMRDLAQFQDKVVGWISDWAEGGEQPGNNERDYMLGCYIESLTQITADELTHLDDEQVQAMLDDLGKLPEQAQSDTRKVIIDYLNNGSGISERDPTLPRVVRKKIDAINRKLAGVRSADGVRKIKTEVQEAIDHYYLSQKLSAANASSDFVSEHIDTVIRLKKEHNRKVKDILNGASLGQRGIDDLIDRPAMDQFLATQRRHVERWNVLLDKVTADRENMLTESRFHRAAWYYDLQQTEQLGLAFATQYACLKDICRSDEAIENILNWLEKNPEYDRPLFHTLPLNVQQELKAQYAQFNAAGYTLASNFGQLMQKLKSIEEGKLPAIDELPETTQALAKSAQSTLDPALSHGISRLMDDFFKSIDQPKMPDLDQLFRTLPKALPARLLQAGMEEGFSFSVASEAEIRLLQQDIQAITKTRASLADAVKQRAISNSQSGHKSEKSRELLARIKQLKTELDMLEPRLAASLSPIGALPEDSIRVSGAAMGKAGITLILPPEAKQEIGGMLQNARNGYANVGKVSKLGDGLGLAVAVAQAINLLVIGKKVWNQPTGKKEYTLLVGPIFSSATAGFSVAQGVIDNAFKARTALLSNSLQQHALSAAHVQMGRLHYVLGSFNYASGFIASVISSINHFGNWADAARRGNAGAQQGALVAMAGSVGMMGNTAYASWHTMSAGRAARSALTKQAATAAWAAAGPRLSAVFFRFNIAGALFTLLELAGTAWYNHHNTTPHDDWLLSTPWSKDDEKRQNHSLPEYQQKLFSIISKPKINVTHLSHDSWWKDILLPSAGIELDLELPGLNLAELESPIGGRALARLNLGAYVIRSVNYGKGSKEVQWSPVSEQITNGVQLVLSNPLKIRLPLPLLKGAVGGVTRHELLVELKIEKLNEKGEYNFEQFRIRFDLNNEGKHSPSAQQPKGTKAIQIPLIPELISEQFNV</sequence>
<dbReference type="InterPro" id="IPR048126">
    <property type="entry name" value="Toxin_VasX"/>
</dbReference>
<evidence type="ECO:0000256" key="1">
    <source>
        <dbReference type="SAM" id="MobiDB-lite"/>
    </source>
</evidence>
<evidence type="ECO:0000313" key="5">
    <source>
        <dbReference type="Proteomes" id="UP000243640"/>
    </source>
</evidence>
<protein>
    <recommendedName>
        <fullName evidence="2">Toxin VasX N-terminal region domain-containing protein</fullName>
    </recommendedName>
</protein>
<name>A0A235C8R3_9GAMM</name>
<dbReference type="RefSeq" id="WP_094279846.1">
    <property type="nucleotide sequence ID" value="NZ_NQJF01000026.1"/>
</dbReference>
<feature type="region of interest" description="Disordered" evidence="1">
    <location>
        <begin position="1"/>
        <end position="27"/>
    </location>
</feature>
<evidence type="ECO:0000259" key="2">
    <source>
        <dbReference type="Pfam" id="PF20249"/>
    </source>
</evidence>
<proteinExistence type="predicted"/>